<evidence type="ECO:0000313" key="7">
    <source>
        <dbReference type="Proteomes" id="UP000260649"/>
    </source>
</evidence>
<feature type="domain" description="ATP-dependent RNA helicase SUV3 DEXQ-box helicase" evidence="5">
    <location>
        <begin position="233"/>
        <end position="384"/>
    </location>
</feature>
<evidence type="ECO:0000256" key="4">
    <source>
        <dbReference type="ARBA" id="ARBA00022840"/>
    </source>
</evidence>
<feature type="non-terminal residue" evidence="6">
    <location>
        <position position="428"/>
    </location>
</feature>
<sequence length="428" mass="46913">MKSRGWTKELMAQLLPRPQYRRFNGRSVPHWHRDDVRAAEATAAFQAKSRGALPRGADLQAAAAAAQAAAALLGRAWQDAPREETWPWVLAGYYHQAIVSHLPAAARGRGLRSNQISGFLNQFLSLGTRCDEAQLPGVLTHFVQAGVWLGDHPDAPLAGLVKAQYPGVLRAAAEQVIVSFTAAQPEADLPALLQMKDFPVSQLLSRTLGYLYSVCYVPQAIRTSLEVLMALNPKDEYPEARAMDRHFILHLGGTNTGKTYAGFQRLKQARTGVYLAPLRLLALEAQEVLLDAGIDCSLTTGEEEDRRAGDTHVAATAEKLDLKQPYEVAVIDECQMIADRQRGYAWTRAILGVLAPEVHLCAAPEAKDLLLRIIASCGDSYEVEVHHRKTPLVCMNHTVDYTQVQPGDALITFSKIGVLSVAEDLRQA</sequence>
<dbReference type="PANTHER" id="PTHR12131">
    <property type="entry name" value="ATP-DEPENDENT RNA AND DNA HELICASE"/>
    <property type="match status" value="1"/>
</dbReference>
<keyword evidence="4" id="KW-0067">ATP-binding</keyword>
<evidence type="ECO:0000256" key="3">
    <source>
        <dbReference type="ARBA" id="ARBA00022806"/>
    </source>
</evidence>
<keyword evidence="1" id="KW-0547">Nucleotide-binding</keyword>
<gene>
    <name evidence="6" type="ORF">DV520_01610</name>
</gene>
<keyword evidence="3" id="KW-0347">Helicase</keyword>
<dbReference type="EMBL" id="QQRQ01000002">
    <property type="protein sequence ID" value="RFT07370.1"/>
    <property type="molecule type" value="Genomic_DNA"/>
</dbReference>
<dbReference type="AlphaFoldDB" id="A0A3E2B5Q2"/>
<reference evidence="6 7" key="1">
    <citation type="submission" date="2018-07" db="EMBL/GenBank/DDBJ databases">
        <title>GABA Modulating Bacteria of the Human Gut Microbiota.</title>
        <authorList>
            <person name="Strandwitz P."/>
            <person name="Kim K.H."/>
            <person name="Terekhova D."/>
            <person name="Liu J.K."/>
            <person name="Sharma A."/>
            <person name="Levering J."/>
            <person name="Mcdonald D."/>
            <person name="Dietrich D."/>
            <person name="Ramadhar T.R."/>
            <person name="Lekbua A."/>
            <person name="Mroue N."/>
            <person name="Liston C."/>
            <person name="Stewart E.J."/>
            <person name="Dubin M.J."/>
            <person name="Zengler K."/>
            <person name="Knight R."/>
            <person name="Gilbert J.A."/>
            <person name="Clardy J."/>
            <person name="Lewis K."/>
        </authorList>
    </citation>
    <scope>NUCLEOTIDE SEQUENCE [LARGE SCALE GENOMIC DNA]</scope>
    <source>
        <strain evidence="6 7">KLE1738</strain>
    </source>
</reference>
<proteinExistence type="predicted"/>
<evidence type="ECO:0000259" key="5">
    <source>
        <dbReference type="Pfam" id="PF22527"/>
    </source>
</evidence>
<dbReference type="Proteomes" id="UP000260649">
    <property type="component" value="Unassembled WGS sequence"/>
</dbReference>
<dbReference type="Gene3D" id="3.40.50.300">
    <property type="entry name" value="P-loop containing nucleotide triphosphate hydrolases"/>
    <property type="match status" value="1"/>
</dbReference>
<evidence type="ECO:0000256" key="2">
    <source>
        <dbReference type="ARBA" id="ARBA00022801"/>
    </source>
</evidence>
<dbReference type="GO" id="GO:0016787">
    <property type="term" value="F:hydrolase activity"/>
    <property type="evidence" value="ECO:0007669"/>
    <property type="project" value="UniProtKB-KW"/>
</dbReference>
<dbReference type="GO" id="GO:0005524">
    <property type="term" value="F:ATP binding"/>
    <property type="evidence" value="ECO:0007669"/>
    <property type="project" value="UniProtKB-KW"/>
</dbReference>
<keyword evidence="2" id="KW-0378">Hydrolase</keyword>
<keyword evidence="7" id="KW-1185">Reference proteome</keyword>
<dbReference type="PANTHER" id="PTHR12131:SF1">
    <property type="entry name" value="ATP-DEPENDENT RNA HELICASE SUPV3L1, MITOCHONDRIAL-RELATED"/>
    <property type="match status" value="1"/>
</dbReference>
<comment type="caution">
    <text evidence="6">The sequence shown here is derived from an EMBL/GenBank/DDBJ whole genome shotgun (WGS) entry which is preliminary data.</text>
</comment>
<dbReference type="SUPFAM" id="SSF52540">
    <property type="entry name" value="P-loop containing nucleoside triphosphate hydrolases"/>
    <property type="match status" value="1"/>
</dbReference>
<name>A0A3E2B5Q2_9FIRM</name>
<dbReference type="GO" id="GO:0004386">
    <property type="term" value="F:helicase activity"/>
    <property type="evidence" value="ECO:0007669"/>
    <property type="project" value="UniProtKB-KW"/>
</dbReference>
<dbReference type="InterPro" id="IPR027417">
    <property type="entry name" value="P-loop_NTPase"/>
</dbReference>
<accession>A0A3E2B5Q2</accession>
<protein>
    <recommendedName>
        <fullName evidence="5">ATP-dependent RNA helicase SUV3 DEXQ-box helicase domain-containing protein</fullName>
    </recommendedName>
</protein>
<organism evidence="6 7">
    <name type="scientific">Evtepia gabavorous</name>
    <dbReference type="NCBI Taxonomy" id="2211183"/>
    <lineage>
        <taxon>Bacteria</taxon>
        <taxon>Bacillati</taxon>
        <taxon>Bacillota</taxon>
        <taxon>Clostridia</taxon>
        <taxon>Eubacteriales</taxon>
        <taxon>Evtepia</taxon>
    </lineage>
</organism>
<dbReference type="Pfam" id="PF22527">
    <property type="entry name" value="DEXQc_Suv3"/>
    <property type="match status" value="1"/>
</dbReference>
<evidence type="ECO:0000313" key="6">
    <source>
        <dbReference type="EMBL" id="RFT07370.1"/>
    </source>
</evidence>
<dbReference type="InterPro" id="IPR055206">
    <property type="entry name" value="DEXQc_SUV3"/>
</dbReference>
<dbReference type="InterPro" id="IPR050699">
    <property type="entry name" value="RNA-DNA_Helicase"/>
</dbReference>
<evidence type="ECO:0000256" key="1">
    <source>
        <dbReference type="ARBA" id="ARBA00022741"/>
    </source>
</evidence>